<protein>
    <submittedName>
        <fullName evidence="9">Tyrosyl-DNA phosphodiesterase</fullName>
    </submittedName>
</protein>
<evidence type="ECO:0000313" key="9">
    <source>
        <dbReference type="EMBL" id="TDP74727.1"/>
    </source>
</evidence>
<dbReference type="PANTHER" id="PTHR12415">
    <property type="entry name" value="TYROSYL-DNA PHOSPHODIESTERASE 1"/>
    <property type="match status" value="1"/>
</dbReference>
<evidence type="ECO:0000256" key="2">
    <source>
        <dbReference type="ARBA" id="ARBA00022763"/>
    </source>
</evidence>
<keyword evidence="4" id="KW-0269">Exonuclease</keyword>
<dbReference type="InParanoid" id="A0A4R6QTK9"/>
<feature type="active site" description="Proton donor/acceptor" evidence="6">
    <location>
        <position position="340"/>
    </location>
</feature>
<dbReference type="Gene3D" id="3.30.870.10">
    <property type="entry name" value="Endonuclease Chain A"/>
    <property type="match status" value="1"/>
</dbReference>
<dbReference type="GO" id="GO:0017005">
    <property type="term" value="F:3'-tyrosyl-DNA phosphodiesterase activity"/>
    <property type="evidence" value="ECO:0007669"/>
    <property type="project" value="TreeGrafter"/>
</dbReference>
<keyword evidence="1" id="KW-0540">Nuclease</keyword>
<proteinExistence type="predicted"/>
<keyword evidence="10" id="KW-1185">Reference proteome</keyword>
<dbReference type="GO" id="GO:0003690">
    <property type="term" value="F:double-stranded DNA binding"/>
    <property type="evidence" value="ECO:0007669"/>
    <property type="project" value="TreeGrafter"/>
</dbReference>
<dbReference type="AlphaFoldDB" id="A0A4R6QTK9"/>
<evidence type="ECO:0000256" key="6">
    <source>
        <dbReference type="PIRSR" id="PIRSR610347-1"/>
    </source>
</evidence>
<dbReference type="EMBL" id="SNXS01000001">
    <property type="protein sequence ID" value="TDP74727.1"/>
    <property type="molecule type" value="Genomic_DNA"/>
</dbReference>
<evidence type="ECO:0000256" key="8">
    <source>
        <dbReference type="PIRSR" id="PIRSR610347-3"/>
    </source>
</evidence>
<organism evidence="9 10">
    <name type="scientific">Roseateles toxinivorans</name>
    <dbReference type="NCBI Taxonomy" id="270368"/>
    <lineage>
        <taxon>Bacteria</taxon>
        <taxon>Pseudomonadati</taxon>
        <taxon>Pseudomonadota</taxon>
        <taxon>Betaproteobacteria</taxon>
        <taxon>Burkholderiales</taxon>
        <taxon>Sphaerotilaceae</taxon>
        <taxon>Roseateles</taxon>
    </lineage>
</organism>
<dbReference type="InterPro" id="IPR010347">
    <property type="entry name" value="Tdp1"/>
</dbReference>
<evidence type="ECO:0000256" key="4">
    <source>
        <dbReference type="ARBA" id="ARBA00022839"/>
    </source>
</evidence>
<feature type="site" description="Interaction with DNA" evidence="8">
    <location>
        <position position="362"/>
    </location>
</feature>
<sequence length="634" mass="69415">MSKPAHGFPGWREPTLAEPGDTSRPLLAALLTTFDPPQADVLVQDLLPDWLGLSTAYVDEGADKLRFYAELEDGLKRLQGRFTIVSSPGIQEQGGHGWIWRYIRRMQVGCNRAAVQHAKLWMFHRAGRAGECQTLEVIVSSQNLTGSGFRDQIQAGWRCVVPLDDTPAAEWRDTWSALPAFLQELAVACGSAGTDVLSYWNALLQRAACPKAATFLASVPGSHPAEPSEGAPAWGVAGLRRLGGRRGRSLTAMVPTIGNWSTANIEKWAGLAGLGKTDLSIAWVEPSHPWSSQWQLNARTESALSAGRVNWLLIAPPHSTRKWSSPLCQEHRHGDTRWSHAKLYEIGSTAARQLLCTSANFSRAAWGDPLANGMIEIDNFELGVAIPADAGLSRLPVNRDATRATCETDFVKPVEQPIAWMAAEWDGAILRIQLRLVQGVTLQDRVQVHVEGRVQHKTLLLPPNHADETSLDWPSVTDAVPLRVQLRTTTGYTSEVAVEDLRLLEPGQWLSNAGSQEEMQDAADQLLEEKYDFFDQTTNGPPPGQGQPSATAPSSYAVAVYEDSRRRFAAIDHWADVLLKADPSASADVLADGERIANRWAASGMQDRRPDIAKSATLAAGELRARIQQERGKK</sequence>
<feature type="binding site" evidence="7">
    <location>
        <position position="342"/>
    </location>
    <ligand>
        <name>substrate</name>
    </ligand>
</feature>
<keyword evidence="5" id="KW-0234">DNA repair</keyword>
<evidence type="ECO:0000256" key="5">
    <source>
        <dbReference type="ARBA" id="ARBA00023204"/>
    </source>
</evidence>
<name>A0A4R6QTK9_9BURK</name>
<comment type="caution">
    <text evidence="9">The sequence shown here is derived from an EMBL/GenBank/DDBJ whole genome shotgun (WGS) entry which is preliminary data.</text>
</comment>
<reference evidence="9 10" key="1">
    <citation type="submission" date="2019-03" db="EMBL/GenBank/DDBJ databases">
        <title>Genomic Encyclopedia of Type Strains, Phase IV (KMG-IV): sequencing the most valuable type-strain genomes for metagenomic binning, comparative biology and taxonomic classification.</title>
        <authorList>
            <person name="Goeker M."/>
        </authorList>
    </citation>
    <scope>NUCLEOTIDE SEQUENCE [LARGE SCALE GENOMIC DNA]</scope>
    <source>
        <strain evidence="9 10">DSM 16998</strain>
    </source>
</reference>
<dbReference type="GO" id="GO:0004527">
    <property type="term" value="F:exonuclease activity"/>
    <property type="evidence" value="ECO:0007669"/>
    <property type="project" value="UniProtKB-KW"/>
</dbReference>
<evidence type="ECO:0000256" key="1">
    <source>
        <dbReference type="ARBA" id="ARBA00022722"/>
    </source>
</evidence>
<dbReference type="Pfam" id="PF06087">
    <property type="entry name" value="Tyr-DNA_phospho"/>
    <property type="match status" value="1"/>
</dbReference>
<dbReference type="SUPFAM" id="SSF56024">
    <property type="entry name" value="Phospholipase D/nuclease"/>
    <property type="match status" value="1"/>
</dbReference>
<keyword evidence="3" id="KW-0378">Hydrolase</keyword>
<dbReference type="RefSeq" id="WP_166651845.1">
    <property type="nucleotide sequence ID" value="NZ_SNXS01000001.1"/>
</dbReference>
<keyword evidence="2" id="KW-0227">DNA damage</keyword>
<dbReference type="PANTHER" id="PTHR12415:SF0">
    <property type="entry name" value="TYROSYL-DNA PHOSPHODIESTERASE 1"/>
    <property type="match status" value="1"/>
</dbReference>
<evidence type="ECO:0000256" key="3">
    <source>
        <dbReference type="ARBA" id="ARBA00022801"/>
    </source>
</evidence>
<dbReference type="Proteomes" id="UP000295361">
    <property type="component" value="Unassembled WGS sequence"/>
</dbReference>
<evidence type="ECO:0000313" key="10">
    <source>
        <dbReference type="Proteomes" id="UP000295361"/>
    </source>
</evidence>
<dbReference type="GO" id="GO:0003697">
    <property type="term" value="F:single-stranded DNA binding"/>
    <property type="evidence" value="ECO:0007669"/>
    <property type="project" value="TreeGrafter"/>
</dbReference>
<accession>A0A4R6QTK9</accession>
<gene>
    <name evidence="9" type="ORF">DES47_101793</name>
</gene>
<evidence type="ECO:0000256" key="7">
    <source>
        <dbReference type="PIRSR" id="PIRSR610347-2"/>
    </source>
</evidence>
<dbReference type="GO" id="GO:0006281">
    <property type="term" value="P:DNA repair"/>
    <property type="evidence" value="ECO:0007669"/>
    <property type="project" value="UniProtKB-KW"/>
</dbReference>